<comment type="pathway">
    <text evidence="1">Protein modification; protein ubiquitination.</text>
</comment>
<evidence type="ECO:0000256" key="1">
    <source>
        <dbReference type="ARBA" id="ARBA00004906"/>
    </source>
</evidence>
<organism evidence="6 7">
    <name type="scientific">Gallaecimonas pentaromativorans</name>
    <dbReference type="NCBI Taxonomy" id="584787"/>
    <lineage>
        <taxon>Bacteria</taxon>
        <taxon>Pseudomonadati</taxon>
        <taxon>Pseudomonadota</taxon>
        <taxon>Gammaproteobacteria</taxon>
        <taxon>Enterobacterales</taxon>
        <taxon>Gallaecimonadaceae</taxon>
        <taxon>Gallaecimonas</taxon>
    </lineage>
</organism>
<dbReference type="InterPro" id="IPR006626">
    <property type="entry name" value="PbH1"/>
</dbReference>
<dbReference type="PROSITE" id="PS51257">
    <property type="entry name" value="PROKAR_LIPOPROTEIN"/>
    <property type="match status" value="1"/>
</dbReference>
<reference evidence="6 7" key="1">
    <citation type="submission" date="2018-11" db="EMBL/GenBank/DDBJ databases">
        <title>Genomic Encyclopedia of Type Strains, Phase IV (KMG-IV): sequencing the most valuable type-strain genomes for metagenomic binning, comparative biology and taxonomic classification.</title>
        <authorList>
            <person name="Goeker M."/>
        </authorList>
    </citation>
    <scope>NUCLEOTIDE SEQUENCE [LARGE SCALE GENOMIC DNA]</scope>
    <source>
        <strain evidence="6 7">DSM 21945</strain>
    </source>
</reference>
<dbReference type="InterPro" id="IPR011050">
    <property type="entry name" value="Pectin_lyase_fold/virulence"/>
</dbReference>
<dbReference type="STRING" id="584787.GCA_001247655_03594"/>
<feature type="chain" id="PRO_5018300404" evidence="4">
    <location>
        <begin position="21"/>
        <end position="333"/>
    </location>
</feature>
<comment type="caution">
    <text evidence="6">The sequence shown here is derived from an EMBL/GenBank/DDBJ whole genome shotgun (WGS) entry which is preliminary data.</text>
</comment>
<evidence type="ECO:0000256" key="4">
    <source>
        <dbReference type="SAM" id="SignalP"/>
    </source>
</evidence>
<evidence type="ECO:0000256" key="3">
    <source>
        <dbReference type="ARBA" id="ARBA00022786"/>
    </source>
</evidence>
<dbReference type="RefSeq" id="WP_170164004.1">
    <property type="nucleotide sequence ID" value="NZ_JBLXEP010000015.1"/>
</dbReference>
<dbReference type="InterPro" id="IPR012334">
    <property type="entry name" value="Pectin_lyas_fold"/>
</dbReference>
<keyword evidence="7" id="KW-1185">Reference proteome</keyword>
<sequence>MRKAVFLWASLALAAPLAQACNQNVAPGQSIQAAIDALPKDNSPQTLCLQAGTYNIDGLLHIDRSNITLSGAGDASHILMRDDVEQPVLVIGDYQHPEPQAAIRNVVIENLKLTGNHSAKEFMPALPYLSNSVVIVRRGEQIVFRNLTLDRCRSACLLTERQSSNVRIEQNRITGAMWDGVSFNSTRFVVMRGNSVSHNVAAAITAENLEDSYISNNQLVDNGSHGAYLSNSYRNVFEDNTINNNKQAGIYLTCAIRTRSPLICWDNSMSADNTFKDNTLNDNTFGYAVGVDSAANCAKPGFKINVWKDNHSNGPNQQYPALFGRCTTADPES</sequence>
<evidence type="ECO:0000259" key="5">
    <source>
        <dbReference type="Pfam" id="PF13229"/>
    </source>
</evidence>
<gene>
    <name evidence="6" type="ORF">EDC28_101510</name>
</gene>
<dbReference type="PANTHER" id="PTHR22990">
    <property type="entry name" value="F-BOX ONLY PROTEIN"/>
    <property type="match status" value="1"/>
</dbReference>
<accession>A0A3N1PVN4</accession>
<evidence type="ECO:0000256" key="2">
    <source>
        <dbReference type="ARBA" id="ARBA00022737"/>
    </source>
</evidence>
<name>A0A3N1PVN4_9GAMM</name>
<keyword evidence="2" id="KW-0677">Repeat</keyword>
<feature type="domain" description="Right handed beta helix" evidence="5">
    <location>
        <begin position="142"/>
        <end position="284"/>
    </location>
</feature>
<dbReference type="InterPro" id="IPR051550">
    <property type="entry name" value="SCF-Subunits/Alg-Epimerases"/>
</dbReference>
<proteinExistence type="predicted"/>
<feature type="signal peptide" evidence="4">
    <location>
        <begin position="1"/>
        <end position="20"/>
    </location>
</feature>
<dbReference type="EMBL" id="RJUL01000001">
    <property type="protein sequence ID" value="ROQ30817.1"/>
    <property type="molecule type" value="Genomic_DNA"/>
</dbReference>
<evidence type="ECO:0000313" key="6">
    <source>
        <dbReference type="EMBL" id="ROQ30817.1"/>
    </source>
</evidence>
<evidence type="ECO:0000313" key="7">
    <source>
        <dbReference type="Proteomes" id="UP000268033"/>
    </source>
</evidence>
<protein>
    <submittedName>
        <fullName evidence="6">Parallel beta-helix repeat protein</fullName>
    </submittedName>
</protein>
<dbReference type="NCBIfam" id="TIGR03804">
    <property type="entry name" value="para_beta_helix"/>
    <property type="match status" value="2"/>
</dbReference>
<dbReference type="InterPro" id="IPR022441">
    <property type="entry name" value="Para_beta_helix_rpt-2"/>
</dbReference>
<dbReference type="SMART" id="SM00710">
    <property type="entry name" value="PbH1"/>
    <property type="match status" value="6"/>
</dbReference>
<dbReference type="AlphaFoldDB" id="A0A3N1PVN4"/>
<dbReference type="Pfam" id="PF13229">
    <property type="entry name" value="Beta_helix"/>
    <property type="match status" value="1"/>
</dbReference>
<dbReference type="Proteomes" id="UP000268033">
    <property type="component" value="Unassembled WGS sequence"/>
</dbReference>
<keyword evidence="4" id="KW-0732">Signal</keyword>
<dbReference type="InterPro" id="IPR039448">
    <property type="entry name" value="Beta_helix"/>
</dbReference>
<dbReference type="Gene3D" id="2.160.20.10">
    <property type="entry name" value="Single-stranded right-handed beta-helix, Pectin lyase-like"/>
    <property type="match status" value="1"/>
</dbReference>
<dbReference type="SUPFAM" id="SSF51126">
    <property type="entry name" value="Pectin lyase-like"/>
    <property type="match status" value="1"/>
</dbReference>
<dbReference type="PANTHER" id="PTHR22990:SF15">
    <property type="entry name" value="F-BOX ONLY PROTEIN 10"/>
    <property type="match status" value="1"/>
</dbReference>
<keyword evidence="3" id="KW-0833">Ubl conjugation pathway</keyword>